<keyword evidence="1" id="KW-0175">Coiled coil</keyword>
<dbReference type="AlphaFoldDB" id="A0A0K1Q9C2"/>
<protein>
    <submittedName>
        <fullName evidence="2">Phage tail length tape-measure protein</fullName>
    </submittedName>
</protein>
<dbReference type="PATRIC" id="fig|1391654.3.peg.9120"/>
<dbReference type="Proteomes" id="UP000064967">
    <property type="component" value="Chromosome"/>
</dbReference>
<feature type="coiled-coil region" evidence="1">
    <location>
        <begin position="94"/>
        <end position="121"/>
    </location>
</feature>
<evidence type="ECO:0000313" key="2">
    <source>
        <dbReference type="EMBL" id="AKV02333.1"/>
    </source>
</evidence>
<keyword evidence="3" id="KW-1185">Reference proteome</keyword>
<dbReference type="RefSeq" id="WP_146653266.1">
    <property type="nucleotide sequence ID" value="NZ_CP012333.1"/>
</dbReference>
<sequence length="644" mass="66072">MAVRETKWVVTIDGNAKEASAESVAALKAMAAEYETNKQGLANLNSALKASGKGNAEVTKGIKAQIEQLSARQAVLTAGAAKHGQSVQSIIKNARKEASEREKAAKQIAAAEKDRAANQAKAYGLLGGGAASLRSKLLAYKSVLSQEGGKEALLQAGFEGAAAGAAALGVAGAAAGVALAAKLAMGIGEAAVALNKWILLSASARQDMQLQMQAWVGTASNARNLADQIDVLGKKVPTSTEGLSKLAIGLRQAGISGAPLVDSLNAIGQASAALGDQAGGKLQEFITRYQRMGVMQINPMEMMGTGLNFDDVAGALAKQMGTSIEKARAALATGQVKLGDGAKAMRTAIEDKFAGINLRKLSDLSTVSEQFGKRLSALTKDVNLEPISRFLDRIYKTLDESSTSGQALKTLFEGIAKAFGTSLDKNGDWIEYGLKEAIIWTLDLATDMVLVKNRIENAFNDGRSAAEKFNAILDTTKASLKLVGGLSVMAVDPAHGMKWAAEGAKGIYDAATRPSGPGAPALPAHADGGIVVSITQGFASTKPLPAQLPAHASGGLVTGISGGIADTSPLPASGEGLASIGMGEAIVPASMVRSSGAAPSITIGDIHVQSDNADPAAVAREVKDNIIDEILRALDISSAQLGVT</sequence>
<organism evidence="2 3">
    <name type="scientific">Labilithrix luteola</name>
    <dbReference type="NCBI Taxonomy" id="1391654"/>
    <lineage>
        <taxon>Bacteria</taxon>
        <taxon>Pseudomonadati</taxon>
        <taxon>Myxococcota</taxon>
        <taxon>Polyangia</taxon>
        <taxon>Polyangiales</taxon>
        <taxon>Labilitrichaceae</taxon>
        <taxon>Labilithrix</taxon>
    </lineage>
</organism>
<name>A0A0K1Q9C2_9BACT</name>
<dbReference type="STRING" id="1391654.AKJ09_08996"/>
<dbReference type="KEGG" id="llu:AKJ09_08996"/>
<accession>A0A0K1Q9C2</accession>
<reference evidence="2 3" key="1">
    <citation type="submission" date="2015-08" db="EMBL/GenBank/DDBJ databases">
        <authorList>
            <person name="Babu N.S."/>
            <person name="Beckwith C.J."/>
            <person name="Beseler K.G."/>
            <person name="Brison A."/>
            <person name="Carone J.V."/>
            <person name="Caskin T.P."/>
            <person name="Diamond M."/>
            <person name="Durham M.E."/>
            <person name="Foxe J.M."/>
            <person name="Go M."/>
            <person name="Henderson B.A."/>
            <person name="Jones I.B."/>
            <person name="McGettigan J.A."/>
            <person name="Micheletti S.J."/>
            <person name="Nasrallah M.E."/>
            <person name="Ortiz D."/>
            <person name="Piller C.R."/>
            <person name="Privatt S.R."/>
            <person name="Schneider S.L."/>
            <person name="Sharp S."/>
            <person name="Smith T.C."/>
            <person name="Stanton J.D."/>
            <person name="Ullery H.E."/>
            <person name="Wilson R.J."/>
            <person name="Serrano M.G."/>
            <person name="Buck G."/>
            <person name="Lee V."/>
            <person name="Wang Y."/>
            <person name="Carvalho R."/>
            <person name="Voegtly L."/>
            <person name="Shi R."/>
            <person name="Duckworth R."/>
            <person name="Johnson A."/>
            <person name="Loviza R."/>
            <person name="Walstead R."/>
            <person name="Shah Z."/>
            <person name="Kiflezghi M."/>
            <person name="Wade K."/>
            <person name="Ball S.L."/>
            <person name="Bradley K.W."/>
            <person name="Asai D.J."/>
            <person name="Bowman C.A."/>
            <person name="Russell D.A."/>
            <person name="Pope W.H."/>
            <person name="Jacobs-Sera D."/>
            <person name="Hendrix R.W."/>
            <person name="Hatfull G.F."/>
        </authorList>
    </citation>
    <scope>NUCLEOTIDE SEQUENCE [LARGE SCALE GENOMIC DNA]</scope>
    <source>
        <strain evidence="2 3">DSM 27648</strain>
    </source>
</reference>
<proteinExistence type="predicted"/>
<gene>
    <name evidence="2" type="ORF">AKJ09_08996</name>
</gene>
<evidence type="ECO:0000256" key="1">
    <source>
        <dbReference type="SAM" id="Coils"/>
    </source>
</evidence>
<dbReference type="EMBL" id="CP012333">
    <property type="protein sequence ID" value="AKV02333.1"/>
    <property type="molecule type" value="Genomic_DNA"/>
</dbReference>
<evidence type="ECO:0000313" key="3">
    <source>
        <dbReference type="Proteomes" id="UP000064967"/>
    </source>
</evidence>